<dbReference type="SMART" id="SM00534">
    <property type="entry name" value="MUTSac"/>
    <property type="match status" value="1"/>
</dbReference>
<evidence type="ECO:0000256" key="4">
    <source>
        <dbReference type="ARBA" id="ARBA00022840"/>
    </source>
</evidence>
<dbReference type="SUPFAM" id="SSF160443">
    <property type="entry name" value="SMR domain-like"/>
    <property type="match status" value="1"/>
</dbReference>
<keyword evidence="3 7" id="KW-0378">Hydrolase</keyword>
<dbReference type="SMART" id="SM00463">
    <property type="entry name" value="SMR"/>
    <property type="match status" value="1"/>
</dbReference>
<dbReference type="InterPro" id="IPR036187">
    <property type="entry name" value="DNA_mismatch_repair_MutS_sf"/>
</dbReference>
<evidence type="ECO:0000256" key="3">
    <source>
        <dbReference type="ARBA" id="ARBA00022801"/>
    </source>
</evidence>
<evidence type="ECO:0000259" key="10">
    <source>
        <dbReference type="PROSITE" id="PS50828"/>
    </source>
</evidence>
<dbReference type="PANTHER" id="PTHR48466">
    <property type="entry name" value="OS10G0509000 PROTEIN-RELATED"/>
    <property type="match status" value="1"/>
</dbReference>
<dbReference type="OrthoDB" id="9808166at2"/>
<dbReference type="GO" id="GO:0045910">
    <property type="term" value="P:negative regulation of DNA recombination"/>
    <property type="evidence" value="ECO:0007669"/>
    <property type="project" value="InterPro"/>
</dbReference>
<dbReference type="EC" id="3.6.4.-" evidence="7"/>
<keyword evidence="1 7" id="KW-0699">rRNA-binding</keyword>
<dbReference type="InterPro" id="IPR046893">
    <property type="entry name" value="MSSS"/>
</dbReference>
<reference evidence="11 12" key="1">
    <citation type="journal article" date="2018" name="J. Microbiol.">
        <title>Salicibibacter kimchii gen. nov., sp. nov., a moderately halophilic and alkalitolerant bacterium in the family Bacillaceae, isolated from kimchi.</title>
        <authorList>
            <person name="Jang J.Y."/>
            <person name="Oh Y.J."/>
            <person name="Lim S.K."/>
            <person name="Park H.K."/>
            <person name="Lee C."/>
            <person name="Kim J.Y."/>
            <person name="Lee M.A."/>
            <person name="Choi H.J."/>
        </authorList>
    </citation>
    <scope>NUCLEOTIDE SEQUENCE [LARGE SCALE GENOMIC DNA]</scope>
    <source>
        <strain evidence="11 12">NKC1-1</strain>
    </source>
</reference>
<feature type="region of interest" description="Disordered" evidence="9">
    <location>
        <begin position="624"/>
        <end position="643"/>
    </location>
</feature>
<proteinExistence type="inferred from homology"/>
<feature type="coiled-coil region" evidence="8">
    <location>
        <begin position="518"/>
        <end position="602"/>
    </location>
</feature>
<keyword evidence="6 7" id="KW-0238">DNA-binding</keyword>
<dbReference type="GO" id="GO:0019843">
    <property type="term" value="F:rRNA binding"/>
    <property type="evidence" value="ECO:0007669"/>
    <property type="project" value="UniProtKB-UniRule"/>
</dbReference>
<dbReference type="SMART" id="SM00533">
    <property type="entry name" value="MUTSd"/>
    <property type="match status" value="1"/>
</dbReference>
<dbReference type="PROSITE" id="PS50828">
    <property type="entry name" value="SMR"/>
    <property type="match status" value="1"/>
</dbReference>
<evidence type="ECO:0000256" key="7">
    <source>
        <dbReference type="HAMAP-Rule" id="MF_00092"/>
    </source>
</evidence>
<dbReference type="HAMAP" id="MF_00092">
    <property type="entry name" value="MutS2"/>
    <property type="match status" value="1"/>
</dbReference>
<dbReference type="Pfam" id="PF20297">
    <property type="entry name" value="MSSS"/>
    <property type="match status" value="1"/>
</dbReference>
<feature type="region of interest" description="Disordered" evidence="9">
    <location>
        <begin position="767"/>
        <end position="788"/>
    </location>
</feature>
<dbReference type="PROSITE" id="PS00486">
    <property type="entry name" value="DNA_MISMATCH_REPAIR_2"/>
    <property type="match status" value="1"/>
</dbReference>
<evidence type="ECO:0000256" key="5">
    <source>
        <dbReference type="ARBA" id="ARBA00022884"/>
    </source>
</evidence>
<sequence length="788" mass="88058">MQEDMLRTLEYQKMKQQLMTHVASDLGKDNIHHLFPHTDLADVQLAQEETGEGEQVLRFRGHVPLGGVHDIREEIKRAQLGSVLDPQDFTNISDTIRAGNQLKAFIEQLLEEEEEISIPHLHTYVLDLIPLTKLEASIRRTISENGHVLDSASEALRAARHQISTFEATIRTKLEQMLRSKDAETKLSDRVVTIRNERYVIPVKQAYRNAFGGIVHDQSSSGQTLFIEPQSVVTANNQLREARMKEKQEIERILRVLTEEVAVEGEHLSSNTDILAQLDFISAKALYARKIRGVQPQLNDHRYLYFPQARHPLLNESDVVPIDLEIGGDFHSLVITGPNTGGKTVALKTVGLFTLMAQSGLFLPTAEKAEATVFTNVFADIGDEQSIEQSLSTFSSHMTNIITILQDVDDQSLVLFDELGAGTDPAEGAALAVSILDKVHARDARTVATTHYTELKGYAYNRSGVMNASVEFDVDTLSPTYRLLTGVPGRSNAFAISRRLGLPENIIEAAESEMAADTKQAEQMITSLEARYQEAEQAQEEAEDTRRQAEKLHRELDRAFAELQDQKQSIYEEAEAKAKAEVEKAKQEAEAIVADLRHLQQEGHAVKEHELIEARKGLEKASPQLTKKQERVKRKAQQANSYEPGEEVFVPRFNQSGHVVETSGKDEYSVQLGIMKMTLKAVELEKTSRPKPEKNEKRFTRVSGRSSHVKPELDLRGERYEIAMTEVEKYLDQAVLAGYGRVHIIHGKGTGALRKGVKELLAKHPSVKNTRDGGMNEGGIGNTVVELK</sequence>
<dbReference type="Gene3D" id="3.40.50.300">
    <property type="entry name" value="P-loop containing nucleotide triphosphate hydrolases"/>
    <property type="match status" value="1"/>
</dbReference>
<accession>A0A345BY08</accession>
<dbReference type="NCBIfam" id="TIGR01069">
    <property type="entry name" value="mutS2"/>
    <property type="match status" value="1"/>
</dbReference>
<dbReference type="InterPro" id="IPR002625">
    <property type="entry name" value="Smr_dom"/>
</dbReference>
<dbReference type="Gene3D" id="3.30.1370.110">
    <property type="match status" value="1"/>
</dbReference>
<keyword evidence="7" id="KW-0540">Nuclease</keyword>
<dbReference type="GO" id="GO:0043023">
    <property type="term" value="F:ribosomal large subunit binding"/>
    <property type="evidence" value="ECO:0007669"/>
    <property type="project" value="UniProtKB-UniRule"/>
</dbReference>
<dbReference type="PANTHER" id="PTHR48466:SF2">
    <property type="entry name" value="OS10G0509000 PROTEIN"/>
    <property type="match status" value="1"/>
</dbReference>
<dbReference type="GO" id="GO:0006298">
    <property type="term" value="P:mismatch repair"/>
    <property type="evidence" value="ECO:0007669"/>
    <property type="project" value="InterPro"/>
</dbReference>
<feature type="binding site" evidence="7">
    <location>
        <begin position="337"/>
        <end position="344"/>
    </location>
    <ligand>
        <name>ATP</name>
        <dbReference type="ChEBI" id="CHEBI:30616"/>
    </ligand>
</feature>
<evidence type="ECO:0000256" key="8">
    <source>
        <dbReference type="SAM" id="Coils"/>
    </source>
</evidence>
<dbReference type="EMBL" id="CP031092">
    <property type="protein sequence ID" value="AXF55839.1"/>
    <property type="molecule type" value="Genomic_DNA"/>
</dbReference>
<dbReference type="Proteomes" id="UP000252100">
    <property type="component" value="Chromosome"/>
</dbReference>
<dbReference type="InterPro" id="IPR000432">
    <property type="entry name" value="DNA_mismatch_repair_MutS_C"/>
</dbReference>
<dbReference type="PIRSF" id="PIRSF005814">
    <property type="entry name" value="MutS_YshD"/>
    <property type="match status" value="1"/>
</dbReference>
<organism evidence="11 12">
    <name type="scientific">Salicibibacter kimchii</name>
    <dbReference type="NCBI Taxonomy" id="2099786"/>
    <lineage>
        <taxon>Bacteria</taxon>
        <taxon>Bacillati</taxon>
        <taxon>Bacillota</taxon>
        <taxon>Bacilli</taxon>
        <taxon>Bacillales</taxon>
        <taxon>Bacillaceae</taxon>
        <taxon>Salicibibacter</taxon>
    </lineage>
</organism>
<dbReference type="InterPro" id="IPR036063">
    <property type="entry name" value="Smr_dom_sf"/>
</dbReference>
<dbReference type="GO" id="GO:0016887">
    <property type="term" value="F:ATP hydrolysis activity"/>
    <property type="evidence" value="ECO:0007669"/>
    <property type="project" value="InterPro"/>
</dbReference>
<dbReference type="InterPro" id="IPR005747">
    <property type="entry name" value="MutS2"/>
</dbReference>
<evidence type="ECO:0000256" key="1">
    <source>
        <dbReference type="ARBA" id="ARBA00022730"/>
    </source>
</evidence>
<dbReference type="Pfam" id="PF00488">
    <property type="entry name" value="MutS_V"/>
    <property type="match status" value="1"/>
</dbReference>
<dbReference type="RefSeq" id="WP_114372083.1">
    <property type="nucleotide sequence ID" value="NZ_CP031092.1"/>
</dbReference>
<dbReference type="GO" id="GO:0072344">
    <property type="term" value="P:rescue of stalled ribosome"/>
    <property type="evidence" value="ECO:0007669"/>
    <property type="project" value="UniProtKB-UniRule"/>
</dbReference>
<dbReference type="EC" id="3.1.-.-" evidence="7"/>
<protein>
    <recommendedName>
        <fullName evidence="7">Endonuclease MutS2</fullName>
        <ecNumber evidence="7">3.1.-.-</ecNumber>
    </recommendedName>
    <alternativeName>
        <fullName evidence="7">Ribosome-associated protein quality control-upstream factor</fullName>
        <shortName evidence="7">RQC-upstream factor</shortName>
        <shortName evidence="7">RqcU</shortName>
        <ecNumber evidence="7">3.6.4.-</ecNumber>
    </alternativeName>
</protein>
<dbReference type="Pfam" id="PF01713">
    <property type="entry name" value="Smr"/>
    <property type="match status" value="1"/>
</dbReference>
<dbReference type="AlphaFoldDB" id="A0A345BY08"/>
<evidence type="ECO:0000313" key="11">
    <source>
        <dbReference type="EMBL" id="AXF55839.1"/>
    </source>
</evidence>
<evidence type="ECO:0000256" key="2">
    <source>
        <dbReference type="ARBA" id="ARBA00022741"/>
    </source>
</evidence>
<dbReference type="CDD" id="cd03280">
    <property type="entry name" value="ABC_MutS2"/>
    <property type="match status" value="1"/>
</dbReference>
<dbReference type="SUPFAM" id="SSF52540">
    <property type="entry name" value="P-loop containing nucleoside triphosphate hydrolases"/>
    <property type="match status" value="1"/>
</dbReference>
<comment type="similarity">
    <text evidence="7">Belongs to the DNA mismatch repair MutS family. MutS2 subfamily.</text>
</comment>
<dbReference type="GO" id="GO:0005524">
    <property type="term" value="F:ATP binding"/>
    <property type="evidence" value="ECO:0007669"/>
    <property type="project" value="UniProtKB-UniRule"/>
</dbReference>
<feature type="compositionally biased region" description="Basic and acidic residues" evidence="9">
    <location>
        <begin position="685"/>
        <end position="699"/>
    </location>
</feature>
<keyword evidence="2 7" id="KW-0547">Nucleotide-binding</keyword>
<evidence type="ECO:0000256" key="6">
    <source>
        <dbReference type="ARBA" id="ARBA00023125"/>
    </source>
</evidence>
<dbReference type="InterPro" id="IPR027417">
    <property type="entry name" value="P-loop_NTPase"/>
</dbReference>
<dbReference type="GO" id="GO:0140664">
    <property type="term" value="F:ATP-dependent DNA damage sensor activity"/>
    <property type="evidence" value="ECO:0007669"/>
    <property type="project" value="InterPro"/>
</dbReference>
<dbReference type="GO" id="GO:0030983">
    <property type="term" value="F:mismatched DNA binding"/>
    <property type="evidence" value="ECO:0007669"/>
    <property type="project" value="InterPro"/>
</dbReference>
<gene>
    <name evidence="7" type="primary">mutS2</name>
    <name evidence="7" type="synonym">rqcU</name>
    <name evidence="11" type="ORF">DT065_07220</name>
</gene>
<name>A0A345BY08_9BACI</name>
<dbReference type="FunFam" id="3.40.50.300:FF:000830">
    <property type="entry name" value="Endonuclease MutS2"/>
    <property type="match status" value="1"/>
</dbReference>
<comment type="function">
    <text evidence="7">Acts as a ribosome collision sensor, splitting the ribosome into its 2 subunits. Detects stalled/collided 70S ribosomes which it binds and splits by an ATP-hydrolysis driven conformational change. Acts upstream of the ribosome quality control system (RQC), a ribosome-associated complex that mediates the extraction of incompletely synthesized nascent chains from stalled ribosomes and their subsequent degradation. Probably generates substrates for RQC.</text>
</comment>
<dbReference type="InterPro" id="IPR007696">
    <property type="entry name" value="DNA_mismatch_repair_MutS_core"/>
</dbReference>
<comment type="function">
    <text evidence="7">Endonuclease that is involved in the suppression of homologous recombination and thus may have a key role in the control of bacterial genetic diversity.</text>
</comment>
<keyword evidence="5 7" id="KW-0694">RNA-binding</keyword>
<evidence type="ECO:0000313" key="12">
    <source>
        <dbReference type="Proteomes" id="UP000252100"/>
    </source>
</evidence>
<keyword evidence="4 7" id="KW-0067">ATP-binding</keyword>
<keyword evidence="8" id="KW-0175">Coiled coil</keyword>
<keyword evidence="7 11" id="KW-0255">Endonuclease</keyword>
<dbReference type="GO" id="GO:0004519">
    <property type="term" value="F:endonuclease activity"/>
    <property type="evidence" value="ECO:0007669"/>
    <property type="project" value="UniProtKB-UniRule"/>
</dbReference>
<evidence type="ECO:0000256" key="9">
    <source>
        <dbReference type="SAM" id="MobiDB-lite"/>
    </source>
</evidence>
<feature type="region of interest" description="Disordered" evidence="9">
    <location>
        <begin position="685"/>
        <end position="706"/>
    </location>
</feature>
<feature type="domain" description="Smr" evidence="10">
    <location>
        <begin position="713"/>
        <end position="788"/>
    </location>
</feature>
<comment type="subunit">
    <text evidence="7">Homodimer. Binds to stalled ribosomes, contacting rRNA.</text>
</comment>
<dbReference type="KEGG" id="rue:DT065_07220"/>
<dbReference type="InterPro" id="IPR045076">
    <property type="entry name" value="MutS"/>
</dbReference>
<dbReference type="SUPFAM" id="SSF48334">
    <property type="entry name" value="DNA repair protein MutS, domain III"/>
    <property type="match status" value="1"/>
</dbReference>
<keyword evidence="12" id="KW-1185">Reference proteome</keyword>